<dbReference type="GO" id="GO:0071949">
    <property type="term" value="F:FAD binding"/>
    <property type="evidence" value="ECO:0007669"/>
    <property type="project" value="InterPro"/>
</dbReference>
<dbReference type="InterPro" id="IPR036188">
    <property type="entry name" value="FAD/NAD-bd_sf"/>
</dbReference>
<keyword evidence="1" id="KW-0560">Oxidoreductase</keyword>
<dbReference type="InterPro" id="IPR050493">
    <property type="entry name" value="FAD-dep_Monooxygenase_BioMet"/>
</dbReference>
<dbReference type="Proteomes" id="UP000265560">
    <property type="component" value="Chromosome"/>
</dbReference>
<dbReference type="OrthoDB" id="9782160at2"/>
<evidence type="ECO:0000259" key="3">
    <source>
        <dbReference type="Pfam" id="PF01494"/>
    </source>
</evidence>
<dbReference type="Gene3D" id="3.50.50.60">
    <property type="entry name" value="FAD/NAD(P)-binding domain"/>
    <property type="match status" value="1"/>
</dbReference>
<dbReference type="AlphaFoldDB" id="A0A385Z0V7"/>
<evidence type="ECO:0000256" key="1">
    <source>
        <dbReference type="ARBA" id="ARBA00023002"/>
    </source>
</evidence>
<evidence type="ECO:0000313" key="5">
    <source>
        <dbReference type="Proteomes" id="UP000265560"/>
    </source>
</evidence>
<dbReference type="PANTHER" id="PTHR13789">
    <property type="entry name" value="MONOOXYGENASE"/>
    <property type="match status" value="1"/>
</dbReference>
<dbReference type="EMBL" id="CP032419">
    <property type="protein sequence ID" value="AYC32314.1"/>
    <property type="molecule type" value="Genomic_DNA"/>
</dbReference>
<feature type="domain" description="FAD-binding" evidence="3">
    <location>
        <begin position="23"/>
        <end position="363"/>
    </location>
</feature>
<reference evidence="5" key="1">
    <citation type="submission" date="2018-09" db="EMBL/GenBank/DDBJ databases">
        <authorList>
            <person name="Zhu H."/>
        </authorList>
    </citation>
    <scope>NUCLEOTIDE SEQUENCE [LARGE SCALE GENOMIC DNA]</scope>
    <source>
        <strain evidence="5">K2W31S-8</strain>
    </source>
</reference>
<dbReference type="InterPro" id="IPR002938">
    <property type="entry name" value="FAD-bd"/>
</dbReference>
<keyword evidence="5" id="KW-1185">Reference proteome</keyword>
<keyword evidence="2 4" id="KW-0503">Monooxygenase</keyword>
<dbReference type="PRINTS" id="PR00420">
    <property type="entry name" value="RNGMNOXGNASE"/>
</dbReference>
<dbReference type="Pfam" id="PF01494">
    <property type="entry name" value="FAD_binding_3"/>
    <property type="match status" value="1"/>
</dbReference>
<dbReference type="GO" id="GO:0004497">
    <property type="term" value="F:monooxygenase activity"/>
    <property type="evidence" value="ECO:0007669"/>
    <property type="project" value="UniProtKB-KW"/>
</dbReference>
<organism evidence="4 5">
    <name type="scientific">Pseudomonas cavernae</name>
    <dbReference type="NCBI Taxonomy" id="2320867"/>
    <lineage>
        <taxon>Bacteria</taxon>
        <taxon>Pseudomonadati</taxon>
        <taxon>Pseudomonadota</taxon>
        <taxon>Gammaproteobacteria</taxon>
        <taxon>Pseudomonadales</taxon>
        <taxon>Pseudomonadaceae</taxon>
        <taxon>Pseudomonas</taxon>
    </lineage>
</organism>
<protein>
    <submittedName>
        <fullName evidence="4">FAD-dependent monooxygenase</fullName>
    </submittedName>
</protein>
<name>A0A385Z0V7_9PSED</name>
<dbReference type="SUPFAM" id="SSF51905">
    <property type="entry name" value="FAD/NAD(P)-binding domain"/>
    <property type="match status" value="1"/>
</dbReference>
<evidence type="ECO:0000313" key="4">
    <source>
        <dbReference type="EMBL" id="AYC32314.1"/>
    </source>
</evidence>
<dbReference type="PANTHER" id="PTHR13789:SF309">
    <property type="entry name" value="PUTATIVE (AFU_ORTHOLOGUE AFUA_6G14510)-RELATED"/>
    <property type="match status" value="1"/>
</dbReference>
<gene>
    <name evidence="4" type="ORF">D3880_07965</name>
</gene>
<accession>A0A385Z0V7</accession>
<sequence>MSDSTFATATHKPASFGVKGKRVAIIGAGPGGIAAGVALHRAGFSVKVFERNPELRPLGGAIILNATGIVILRSLGVQVDDIFAAGVPEFRRYDGRVRVNFDIDMDLMRQAGVSGWQSGMMRSELYERLLAAAPAEMIATHHTFSHYAEANGASIVHFAEGQQYECDLVIGADGIQSKVREQLWGASELKHLGIAVWLGWCELDGPERKKIVIHHDHAYQMGYAPLRFQGKDCFEWWFVEKCAENQIEPADPATYVRERIQHFTYPVPQILDATDTAHNLFRWVVKYREPLKEWSRGRATLLGDAAHPTSPYAAYGAGMAIEDGFFLAKYLAGCDLSDLSALQAGLQRYDAQRVDYTNQTTAFARFLGRLYHGVPAPLNRLRDLFLDHSSLPAKMISKGVTSEAQALLRAVLDPAV</sequence>
<dbReference type="KEGG" id="pcav:D3880_07965"/>
<dbReference type="RefSeq" id="WP_119892935.1">
    <property type="nucleotide sequence ID" value="NZ_CP032419.1"/>
</dbReference>
<proteinExistence type="predicted"/>
<evidence type="ECO:0000256" key="2">
    <source>
        <dbReference type="ARBA" id="ARBA00023033"/>
    </source>
</evidence>